<feature type="domain" description="BOD1/SHG1" evidence="1">
    <location>
        <begin position="8"/>
        <end position="99"/>
    </location>
</feature>
<protein>
    <recommendedName>
        <fullName evidence="1">BOD1/SHG1 domain-containing protein</fullName>
    </recommendedName>
</protein>
<dbReference type="OrthoDB" id="5579731at2759"/>
<sequence>MPAQTPAQLVDEFKKSGEFDRLRRDLLNSFRNGGGMNTLVTRVEELTKNKLSSEPQLQHMAEAQTVRELMQELERYPLIERAVADVPALVDPSFAASLRRSIEIVLYDDQRDGKLSNRVSSGAAAGALGTALTERTQIGHLLQVQKDPVAENGDSNI</sequence>
<evidence type="ECO:0000313" key="3">
    <source>
        <dbReference type="Proteomes" id="UP000813824"/>
    </source>
</evidence>
<dbReference type="InterPro" id="IPR055264">
    <property type="entry name" value="BOD1/SHG1_dom"/>
</dbReference>
<accession>A0A8K0UXD8</accession>
<dbReference type="Pfam" id="PF05205">
    <property type="entry name" value="COMPASS-Shg1"/>
    <property type="match status" value="1"/>
</dbReference>
<dbReference type="AlphaFoldDB" id="A0A8K0UXD8"/>
<proteinExistence type="predicted"/>
<name>A0A8K0UXD8_9AGAR</name>
<dbReference type="Proteomes" id="UP000813824">
    <property type="component" value="Unassembled WGS sequence"/>
</dbReference>
<evidence type="ECO:0000313" key="2">
    <source>
        <dbReference type="EMBL" id="KAH8106175.1"/>
    </source>
</evidence>
<comment type="caution">
    <text evidence="2">The sequence shown here is derived from an EMBL/GenBank/DDBJ whole genome shotgun (WGS) entry which is preliminary data.</text>
</comment>
<reference evidence="2" key="1">
    <citation type="journal article" date="2021" name="New Phytol.">
        <title>Evolutionary innovations through gain and loss of genes in the ectomycorrhizal Boletales.</title>
        <authorList>
            <person name="Wu G."/>
            <person name="Miyauchi S."/>
            <person name="Morin E."/>
            <person name="Kuo A."/>
            <person name="Drula E."/>
            <person name="Varga T."/>
            <person name="Kohler A."/>
            <person name="Feng B."/>
            <person name="Cao Y."/>
            <person name="Lipzen A."/>
            <person name="Daum C."/>
            <person name="Hundley H."/>
            <person name="Pangilinan J."/>
            <person name="Johnson J."/>
            <person name="Barry K."/>
            <person name="LaButti K."/>
            <person name="Ng V."/>
            <person name="Ahrendt S."/>
            <person name="Min B."/>
            <person name="Choi I.G."/>
            <person name="Park H."/>
            <person name="Plett J.M."/>
            <person name="Magnuson J."/>
            <person name="Spatafora J.W."/>
            <person name="Nagy L.G."/>
            <person name="Henrissat B."/>
            <person name="Grigoriev I.V."/>
            <person name="Yang Z.L."/>
            <person name="Xu J."/>
            <person name="Martin F.M."/>
        </authorList>
    </citation>
    <scope>NUCLEOTIDE SEQUENCE</scope>
    <source>
        <strain evidence="2">KKN 215</strain>
    </source>
</reference>
<keyword evidence="3" id="KW-1185">Reference proteome</keyword>
<dbReference type="EMBL" id="JAEVFJ010000003">
    <property type="protein sequence ID" value="KAH8106175.1"/>
    <property type="molecule type" value="Genomic_DNA"/>
</dbReference>
<evidence type="ECO:0000259" key="1">
    <source>
        <dbReference type="Pfam" id="PF05205"/>
    </source>
</evidence>
<gene>
    <name evidence="2" type="ORF">BXZ70DRAFT_421476</name>
</gene>
<organism evidence="2 3">
    <name type="scientific">Cristinia sonorae</name>
    <dbReference type="NCBI Taxonomy" id="1940300"/>
    <lineage>
        <taxon>Eukaryota</taxon>
        <taxon>Fungi</taxon>
        <taxon>Dikarya</taxon>
        <taxon>Basidiomycota</taxon>
        <taxon>Agaricomycotina</taxon>
        <taxon>Agaricomycetes</taxon>
        <taxon>Agaricomycetidae</taxon>
        <taxon>Agaricales</taxon>
        <taxon>Pleurotineae</taxon>
        <taxon>Stephanosporaceae</taxon>
        <taxon>Cristinia</taxon>
    </lineage>
</organism>